<dbReference type="EMBL" id="JACHJK010000022">
    <property type="protein sequence ID" value="MBB5932168.1"/>
    <property type="molecule type" value="Genomic_DNA"/>
</dbReference>
<feature type="transmembrane region" description="Helical" evidence="9">
    <location>
        <begin position="260"/>
        <end position="283"/>
    </location>
</feature>
<evidence type="ECO:0000313" key="12">
    <source>
        <dbReference type="Proteomes" id="UP000585836"/>
    </source>
</evidence>
<keyword evidence="12" id="KW-1185">Reference proteome</keyword>
<keyword evidence="4 9" id="KW-0812">Transmembrane</keyword>
<dbReference type="RefSeq" id="WP_184974221.1">
    <property type="nucleotide sequence ID" value="NZ_BAAAWF010000091.1"/>
</dbReference>
<sequence>MTQLPDVEVTAARPQNNTARLSRLAAGVSVILAACVSLTFVLVLLTRSAQRPEWHPWVLALSDPLMIAAFAAPGAVVAVRRSHNPVGWLLLATGCGMAVDNLARAYGLYALQHHLPGALLAVWMSTWAFVLVSYPIFFLLLLFPNGRQPSTTWRAAAWYTGMCAAIAFLVAAFMPGPPSDGYFPSSDNPLGVSALSFMRDLTGLVTIPLTLIPFLLSAASLIYRFRTSRRPVREQLKWVALSLWAAVALIGATLTVHGPLASIATGMATVIFSTGVMIAIVRHHLFDIDRLLSRSLLYTALTASAIGLYAGIVSLLGLFIQGSVHGTASLLATGLVAVALQPLHRSLQRLISRLIYGLRDDPYTALATLGRQMEESTAPEQILPMAAVTLGEALRLSYVAIHLHSDTDGPTLSTARWGAEARDPLRLPLIHQGVEVGSLVVGARSPEEPFTAADLRLLRDAARHIAQAAAGVQLTLALLRSRQQLIATRAQERRRLGRQLHDGVNSALSEVVWGLQAARKWHRTDPERADALLDAGITRARQGIETVRGMSRGLRSPLDGIGLLEAIRIQIERFPLPVTADLPDELPELPAAVEEAAYWIVVEAMTNVLRHAQASRCELRLSIDEDALTVEVADDGRGLPTPLRLGVGVGSMRERAAEIGGTFQIRHRPDNGTEVVAYLPLTLPGIDTGGRRTPRSRP</sequence>
<evidence type="ECO:0000256" key="4">
    <source>
        <dbReference type="ARBA" id="ARBA00022692"/>
    </source>
</evidence>
<keyword evidence="5 11" id="KW-0418">Kinase</keyword>
<feature type="transmembrane region" description="Helical" evidence="9">
    <location>
        <begin position="57"/>
        <end position="79"/>
    </location>
</feature>
<dbReference type="Gene3D" id="3.30.565.10">
    <property type="entry name" value="Histidine kinase-like ATPase, C-terminal domain"/>
    <property type="match status" value="1"/>
</dbReference>
<dbReference type="SUPFAM" id="SSF55781">
    <property type="entry name" value="GAF domain-like"/>
    <property type="match status" value="1"/>
</dbReference>
<comment type="subcellular location">
    <subcellularLocation>
        <location evidence="1">Cell membrane</location>
        <topology evidence="1">Multi-pass membrane protein</topology>
    </subcellularLocation>
</comment>
<dbReference type="InterPro" id="IPR029016">
    <property type="entry name" value="GAF-like_dom_sf"/>
</dbReference>
<evidence type="ECO:0000256" key="3">
    <source>
        <dbReference type="ARBA" id="ARBA00022679"/>
    </source>
</evidence>
<dbReference type="PANTHER" id="PTHR24421:SF37">
    <property type="entry name" value="SENSOR HISTIDINE KINASE NARS"/>
    <property type="match status" value="1"/>
</dbReference>
<dbReference type="Pfam" id="PF07730">
    <property type="entry name" value="HisKA_3"/>
    <property type="match status" value="1"/>
</dbReference>
<keyword evidence="7" id="KW-0902">Two-component regulatory system</keyword>
<dbReference type="CDD" id="cd16917">
    <property type="entry name" value="HATPase_UhpB-NarQ-NarX-like"/>
    <property type="match status" value="1"/>
</dbReference>
<feature type="domain" description="Histidine kinase/HSP90-like ATPase" evidence="10">
    <location>
        <begin position="592"/>
        <end position="683"/>
    </location>
</feature>
<feature type="transmembrane region" description="Helical" evidence="9">
    <location>
        <begin position="155"/>
        <end position="174"/>
    </location>
</feature>
<dbReference type="Gene3D" id="3.30.450.40">
    <property type="match status" value="1"/>
</dbReference>
<dbReference type="InterPro" id="IPR036890">
    <property type="entry name" value="HATPase_C_sf"/>
</dbReference>
<dbReference type="GO" id="GO:0046983">
    <property type="term" value="F:protein dimerization activity"/>
    <property type="evidence" value="ECO:0007669"/>
    <property type="project" value="InterPro"/>
</dbReference>
<feature type="transmembrane region" description="Helical" evidence="9">
    <location>
        <begin position="118"/>
        <end position="143"/>
    </location>
</feature>
<dbReference type="AlphaFoldDB" id="A0A7W9Q217"/>
<dbReference type="InterPro" id="IPR050482">
    <property type="entry name" value="Sensor_HK_TwoCompSys"/>
</dbReference>
<dbReference type="Pfam" id="PF02518">
    <property type="entry name" value="HATPase_c"/>
    <property type="match status" value="1"/>
</dbReference>
<accession>A0A7W9Q217</accession>
<dbReference type="SUPFAM" id="SSF55874">
    <property type="entry name" value="ATPase domain of HSP90 chaperone/DNA topoisomerase II/histidine kinase"/>
    <property type="match status" value="1"/>
</dbReference>
<evidence type="ECO:0000256" key="7">
    <source>
        <dbReference type="ARBA" id="ARBA00023012"/>
    </source>
</evidence>
<keyword evidence="3" id="KW-0808">Transferase</keyword>
<keyword evidence="2" id="KW-1003">Cell membrane</keyword>
<feature type="transmembrane region" description="Helical" evidence="9">
    <location>
        <begin position="235"/>
        <end position="254"/>
    </location>
</feature>
<reference evidence="11 12" key="1">
    <citation type="submission" date="2020-08" db="EMBL/GenBank/DDBJ databases">
        <title>Genomic Encyclopedia of Type Strains, Phase III (KMG-III): the genomes of soil and plant-associated and newly described type strains.</title>
        <authorList>
            <person name="Whitman W."/>
        </authorList>
    </citation>
    <scope>NUCLEOTIDE SEQUENCE [LARGE SCALE GENOMIC DNA]</scope>
    <source>
        <strain evidence="11 12">CECT 3313</strain>
    </source>
</reference>
<evidence type="ECO:0000256" key="5">
    <source>
        <dbReference type="ARBA" id="ARBA00022777"/>
    </source>
</evidence>
<evidence type="ECO:0000256" key="1">
    <source>
        <dbReference type="ARBA" id="ARBA00004651"/>
    </source>
</evidence>
<gene>
    <name evidence="11" type="ORF">FHS34_007677</name>
</gene>
<name>A0A7W9Q217_9ACTN</name>
<evidence type="ECO:0000256" key="8">
    <source>
        <dbReference type="ARBA" id="ARBA00023136"/>
    </source>
</evidence>
<feature type="transmembrane region" description="Helical" evidence="9">
    <location>
        <begin position="295"/>
        <end position="320"/>
    </location>
</feature>
<dbReference type="SMART" id="SM00387">
    <property type="entry name" value="HATPase_c"/>
    <property type="match status" value="1"/>
</dbReference>
<evidence type="ECO:0000313" key="11">
    <source>
        <dbReference type="EMBL" id="MBB5932168.1"/>
    </source>
</evidence>
<dbReference type="InterPro" id="IPR011712">
    <property type="entry name" value="Sig_transdc_His_kin_sub3_dim/P"/>
</dbReference>
<dbReference type="PANTHER" id="PTHR24421">
    <property type="entry name" value="NITRATE/NITRITE SENSOR PROTEIN NARX-RELATED"/>
    <property type="match status" value="1"/>
</dbReference>
<dbReference type="GO" id="GO:0000155">
    <property type="term" value="F:phosphorelay sensor kinase activity"/>
    <property type="evidence" value="ECO:0007669"/>
    <property type="project" value="InterPro"/>
</dbReference>
<dbReference type="Gene3D" id="1.20.5.1930">
    <property type="match status" value="1"/>
</dbReference>
<keyword evidence="6 9" id="KW-1133">Transmembrane helix</keyword>
<feature type="transmembrane region" description="Helical" evidence="9">
    <location>
        <begin position="201"/>
        <end position="223"/>
    </location>
</feature>
<proteinExistence type="predicted"/>
<dbReference type="Proteomes" id="UP000585836">
    <property type="component" value="Unassembled WGS sequence"/>
</dbReference>
<feature type="transmembrane region" description="Helical" evidence="9">
    <location>
        <begin position="24"/>
        <end position="45"/>
    </location>
</feature>
<evidence type="ECO:0000259" key="10">
    <source>
        <dbReference type="SMART" id="SM00387"/>
    </source>
</evidence>
<keyword evidence="8 9" id="KW-0472">Membrane</keyword>
<dbReference type="GO" id="GO:0005886">
    <property type="term" value="C:plasma membrane"/>
    <property type="evidence" value="ECO:0007669"/>
    <property type="project" value="UniProtKB-SubCell"/>
</dbReference>
<feature type="transmembrane region" description="Helical" evidence="9">
    <location>
        <begin position="86"/>
        <end position="106"/>
    </location>
</feature>
<evidence type="ECO:0000256" key="9">
    <source>
        <dbReference type="SAM" id="Phobius"/>
    </source>
</evidence>
<evidence type="ECO:0000256" key="2">
    <source>
        <dbReference type="ARBA" id="ARBA00022475"/>
    </source>
</evidence>
<evidence type="ECO:0000256" key="6">
    <source>
        <dbReference type="ARBA" id="ARBA00022989"/>
    </source>
</evidence>
<protein>
    <submittedName>
        <fullName evidence="11">Signal transduction histidine kinase</fullName>
    </submittedName>
</protein>
<comment type="caution">
    <text evidence="11">The sequence shown here is derived from an EMBL/GenBank/DDBJ whole genome shotgun (WGS) entry which is preliminary data.</text>
</comment>
<dbReference type="InterPro" id="IPR003594">
    <property type="entry name" value="HATPase_dom"/>
</dbReference>
<organism evidence="11 12">
    <name type="scientific">Streptomyces echinatus</name>
    <dbReference type="NCBI Taxonomy" id="67293"/>
    <lineage>
        <taxon>Bacteria</taxon>
        <taxon>Bacillati</taxon>
        <taxon>Actinomycetota</taxon>
        <taxon>Actinomycetes</taxon>
        <taxon>Kitasatosporales</taxon>
        <taxon>Streptomycetaceae</taxon>
        <taxon>Streptomyces</taxon>
    </lineage>
</organism>